<evidence type="ECO:0000313" key="1">
    <source>
        <dbReference type="Proteomes" id="UP000887576"/>
    </source>
</evidence>
<accession>A0AC34R104</accession>
<dbReference type="Proteomes" id="UP000887576">
    <property type="component" value="Unplaced"/>
</dbReference>
<name>A0AC34R104_9BILA</name>
<evidence type="ECO:0000313" key="2">
    <source>
        <dbReference type="WBParaSite" id="JU765_v2.g2303.t1"/>
    </source>
</evidence>
<sequence length="164" mass="18514">MVSRCLSNQFKQMEYQMDSVEEDSDVMPIQPGAPKKNVQFDTPLTSTRDITPRATPADSLDAEIPNEPESSVSNDTATHKRRNQIVDELPAKARHPISIQECVLRGEEYLKGYAVKSDRITRAIADIQKATMDLGLKMRPVVEGLVEYQKKLYDVMVTFLMVIV</sequence>
<organism evidence="1 2">
    <name type="scientific">Panagrolaimus sp. JU765</name>
    <dbReference type="NCBI Taxonomy" id="591449"/>
    <lineage>
        <taxon>Eukaryota</taxon>
        <taxon>Metazoa</taxon>
        <taxon>Ecdysozoa</taxon>
        <taxon>Nematoda</taxon>
        <taxon>Chromadorea</taxon>
        <taxon>Rhabditida</taxon>
        <taxon>Tylenchina</taxon>
        <taxon>Panagrolaimomorpha</taxon>
        <taxon>Panagrolaimoidea</taxon>
        <taxon>Panagrolaimidae</taxon>
        <taxon>Panagrolaimus</taxon>
    </lineage>
</organism>
<reference evidence="2" key="1">
    <citation type="submission" date="2022-11" db="UniProtKB">
        <authorList>
            <consortium name="WormBaseParasite"/>
        </authorList>
    </citation>
    <scope>IDENTIFICATION</scope>
</reference>
<dbReference type="WBParaSite" id="JU765_v2.g2303.t1">
    <property type="protein sequence ID" value="JU765_v2.g2303.t1"/>
    <property type="gene ID" value="JU765_v2.g2303"/>
</dbReference>
<proteinExistence type="predicted"/>
<protein>
    <submittedName>
        <fullName evidence="2">Uncharacterized protein</fullName>
    </submittedName>
</protein>